<feature type="domain" description="TonB-dependent receptor-like beta-barrel" evidence="14">
    <location>
        <begin position="195"/>
        <end position="615"/>
    </location>
</feature>
<dbReference type="Proteomes" id="UP000000361">
    <property type="component" value="Chromosome 1"/>
</dbReference>
<feature type="signal peptide" evidence="13">
    <location>
        <begin position="1"/>
        <end position="23"/>
    </location>
</feature>
<name>A1B2F8_PARDP</name>
<dbReference type="InterPro" id="IPR000531">
    <property type="entry name" value="Beta-barrel_TonB"/>
</dbReference>
<evidence type="ECO:0000256" key="13">
    <source>
        <dbReference type="SAM" id="SignalP"/>
    </source>
</evidence>
<dbReference type="RefSeq" id="WP_011747901.1">
    <property type="nucleotide sequence ID" value="NC_008686.1"/>
</dbReference>
<dbReference type="HOGENOM" id="CLU_008287_19_4_5"/>
<dbReference type="InterPro" id="IPR039426">
    <property type="entry name" value="TonB-dep_rcpt-like"/>
</dbReference>
<evidence type="ECO:0000313" key="16">
    <source>
        <dbReference type="EMBL" id="ABL69702.1"/>
    </source>
</evidence>
<sequence length="652" mass="71885">MAFQTHPGSVAALAALLASPVLAQDSSVTLSPVTIVSSADDETISETITAEEIETRQPATLNELFAQSPEVVVSGANRMAAQKIYVRGIEETMLNVTVDGAKLGGNMYAHSGNFGIDPDLLKRVEVEAGAGSALAGPGALGGAIRYETKDPEDLLLPGRDQGYMLKLSAQTNGRRVTPGLAFYGTPDERFGYLVYLTKSWADDYKDGEGNKVADTGNDPLDALVKLRFRPADGHELSFSTTYRRDNGRRAYRSNFGIPPGLPDAIPEDQKLGWRSTSVSYRYNPAGDPLVDMTVSAYDTHSRLLRDIEVRQVSEWDTRGLDIRNRSDFGQVALTYGYDYGWTRSRGESGAGLGGSERGENHGLYVQADYTPTEQWLLSAGLRYDRATLRDLNGNDYKGVHFSPNLRLRYEPTEGLALFASWGEAFRGVQPVEGLTLIWPLGLGPQTDTSLTGELARTAELGAEWDRDGWRAGISGFTSKIEDKIRSWQGRGSPWFRENDGEIESRGITAHLGRSWQNWSADLRFSHIDVKYNDEPVSPGDWLDGVTPGGDKIVLALGYQMPAQNLEIGWTSTVVLKQTDLPADFQLDELPGYDVHDLTVTWRPARNQSYSLALTNIFDEQYLDHSTAYYGVDGWSNLYETGRSLRLSGTIRF</sequence>
<feature type="domain" description="TonB-dependent receptor plug" evidence="15">
    <location>
        <begin position="46"/>
        <end position="143"/>
    </location>
</feature>
<dbReference type="InterPro" id="IPR010917">
    <property type="entry name" value="TonB_rcpt_CS"/>
</dbReference>
<dbReference type="PANTHER" id="PTHR30069:SF41">
    <property type="entry name" value="HEME_HEMOPEXIN UTILIZATION PROTEIN C"/>
    <property type="match status" value="1"/>
</dbReference>
<dbReference type="PROSITE" id="PS52016">
    <property type="entry name" value="TONB_DEPENDENT_REC_3"/>
    <property type="match status" value="1"/>
</dbReference>
<feature type="short sequence motif" description="TonB C-terminal box" evidence="11">
    <location>
        <begin position="635"/>
        <end position="652"/>
    </location>
</feature>
<evidence type="ECO:0000256" key="1">
    <source>
        <dbReference type="ARBA" id="ARBA00004571"/>
    </source>
</evidence>
<feature type="chain" id="PRO_5002632253" evidence="13">
    <location>
        <begin position="24"/>
        <end position="652"/>
    </location>
</feature>
<dbReference type="EMBL" id="CP000489">
    <property type="protein sequence ID" value="ABL69702.1"/>
    <property type="molecule type" value="Genomic_DNA"/>
</dbReference>
<evidence type="ECO:0000256" key="6">
    <source>
        <dbReference type="ARBA" id="ARBA00022729"/>
    </source>
</evidence>
<dbReference type="GO" id="GO:0044718">
    <property type="term" value="P:siderophore transmembrane transport"/>
    <property type="evidence" value="ECO:0007669"/>
    <property type="project" value="TreeGrafter"/>
</dbReference>
<dbReference type="PROSITE" id="PS01156">
    <property type="entry name" value="TONB_DEPENDENT_REC_2"/>
    <property type="match status" value="1"/>
</dbReference>
<evidence type="ECO:0000256" key="11">
    <source>
        <dbReference type="PROSITE-ProRule" id="PRU10144"/>
    </source>
</evidence>
<organism evidence="16 17">
    <name type="scientific">Paracoccus denitrificans (strain Pd 1222)</name>
    <dbReference type="NCBI Taxonomy" id="318586"/>
    <lineage>
        <taxon>Bacteria</taxon>
        <taxon>Pseudomonadati</taxon>
        <taxon>Pseudomonadota</taxon>
        <taxon>Alphaproteobacteria</taxon>
        <taxon>Rhodobacterales</taxon>
        <taxon>Paracoccaceae</taxon>
        <taxon>Paracoccus</taxon>
    </lineage>
</organism>
<gene>
    <name evidence="16" type="ordered locus">Pden_1602</name>
</gene>
<dbReference type="Gene3D" id="2.40.170.20">
    <property type="entry name" value="TonB-dependent receptor, beta-barrel domain"/>
    <property type="match status" value="1"/>
</dbReference>
<dbReference type="PANTHER" id="PTHR30069">
    <property type="entry name" value="TONB-DEPENDENT OUTER MEMBRANE RECEPTOR"/>
    <property type="match status" value="1"/>
</dbReference>
<dbReference type="InterPro" id="IPR012910">
    <property type="entry name" value="Plug_dom"/>
</dbReference>
<dbReference type="KEGG" id="pde:Pden_1602"/>
<keyword evidence="17" id="KW-1185">Reference proteome</keyword>
<dbReference type="OrthoDB" id="9760494at2"/>
<evidence type="ECO:0000256" key="9">
    <source>
        <dbReference type="ARBA" id="ARBA00023237"/>
    </source>
</evidence>
<keyword evidence="5 10" id="KW-0812">Transmembrane</keyword>
<dbReference type="Gene3D" id="2.170.130.10">
    <property type="entry name" value="TonB-dependent receptor, plug domain"/>
    <property type="match status" value="1"/>
</dbReference>
<protein>
    <submittedName>
        <fullName evidence="16">TonB-dependent receptor, plug</fullName>
    </submittedName>
</protein>
<evidence type="ECO:0000256" key="4">
    <source>
        <dbReference type="ARBA" id="ARBA00022452"/>
    </source>
</evidence>
<dbReference type="InterPro" id="IPR036942">
    <property type="entry name" value="Beta-barrel_TonB_sf"/>
</dbReference>
<evidence type="ECO:0000256" key="5">
    <source>
        <dbReference type="ARBA" id="ARBA00022692"/>
    </source>
</evidence>
<evidence type="ECO:0000259" key="15">
    <source>
        <dbReference type="Pfam" id="PF07715"/>
    </source>
</evidence>
<keyword evidence="3 10" id="KW-0813">Transport</keyword>
<dbReference type="Pfam" id="PF07715">
    <property type="entry name" value="Plug"/>
    <property type="match status" value="1"/>
</dbReference>
<dbReference type="SUPFAM" id="SSF56935">
    <property type="entry name" value="Porins"/>
    <property type="match status" value="1"/>
</dbReference>
<keyword evidence="4 10" id="KW-1134">Transmembrane beta strand</keyword>
<reference evidence="17" key="1">
    <citation type="submission" date="2006-12" db="EMBL/GenBank/DDBJ databases">
        <title>Complete sequence of chromosome 1 of Paracoccus denitrificans PD1222.</title>
        <authorList>
            <person name="Copeland A."/>
            <person name="Lucas S."/>
            <person name="Lapidus A."/>
            <person name="Barry K."/>
            <person name="Detter J.C."/>
            <person name="Glavina del Rio T."/>
            <person name="Hammon N."/>
            <person name="Israni S."/>
            <person name="Dalin E."/>
            <person name="Tice H."/>
            <person name="Pitluck S."/>
            <person name="Munk A.C."/>
            <person name="Brettin T."/>
            <person name="Bruce D."/>
            <person name="Han C."/>
            <person name="Tapia R."/>
            <person name="Gilna P."/>
            <person name="Schmutz J."/>
            <person name="Larimer F."/>
            <person name="Land M."/>
            <person name="Hauser L."/>
            <person name="Kyrpides N."/>
            <person name="Lykidis A."/>
            <person name="Spiro S."/>
            <person name="Richardson D.J."/>
            <person name="Moir J.W.B."/>
            <person name="Ferguson S.J."/>
            <person name="van Spanning R.J.M."/>
            <person name="Richardson P."/>
        </authorList>
    </citation>
    <scope>NUCLEOTIDE SEQUENCE [LARGE SCALE GENOMIC DNA]</scope>
    <source>
        <strain evidence="17">Pd 1222</strain>
    </source>
</reference>
<evidence type="ECO:0000256" key="3">
    <source>
        <dbReference type="ARBA" id="ARBA00022448"/>
    </source>
</evidence>
<keyword evidence="6 13" id="KW-0732">Signal</keyword>
<comment type="subcellular location">
    <subcellularLocation>
        <location evidence="1 10">Cell outer membrane</location>
        <topology evidence="1 10">Multi-pass membrane protein</topology>
    </subcellularLocation>
</comment>
<keyword evidence="9 10" id="KW-0998">Cell outer membrane</keyword>
<keyword evidence="16" id="KW-0675">Receptor</keyword>
<accession>A1B2F8</accession>
<dbReference type="AlphaFoldDB" id="A1B2F8"/>
<keyword evidence="7 12" id="KW-0798">TonB box</keyword>
<dbReference type="eggNOG" id="COG4771">
    <property type="taxonomic scope" value="Bacteria"/>
</dbReference>
<evidence type="ECO:0000256" key="7">
    <source>
        <dbReference type="ARBA" id="ARBA00023077"/>
    </source>
</evidence>
<keyword evidence="8 10" id="KW-0472">Membrane</keyword>
<dbReference type="Pfam" id="PF00593">
    <property type="entry name" value="TonB_dep_Rec_b-barrel"/>
    <property type="match status" value="1"/>
</dbReference>
<evidence type="ECO:0000256" key="12">
    <source>
        <dbReference type="RuleBase" id="RU003357"/>
    </source>
</evidence>
<dbReference type="GO" id="GO:0009279">
    <property type="term" value="C:cell outer membrane"/>
    <property type="evidence" value="ECO:0007669"/>
    <property type="project" value="UniProtKB-SubCell"/>
</dbReference>
<dbReference type="CDD" id="cd01347">
    <property type="entry name" value="ligand_gated_channel"/>
    <property type="match status" value="1"/>
</dbReference>
<comment type="similarity">
    <text evidence="2 10 12">Belongs to the TonB-dependent receptor family.</text>
</comment>
<evidence type="ECO:0000256" key="2">
    <source>
        <dbReference type="ARBA" id="ARBA00009810"/>
    </source>
</evidence>
<dbReference type="GeneID" id="93449995"/>
<proteinExistence type="inferred from homology"/>
<dbReference type="STRING" id="318586.Pden_1602"/>
<evidence type="ECO:0000259" key="14">
    <source>
        <dbReference type="Pfam" id="PF00593"/>
    </source>
</evidence>
<evidence type="ECO:0000256" key="8">
    <source>
        <dbReference type="ARBA" id="ARBA00023136"/>
    </source>
</evidence>
<dbReference type="InterPro" id="IPR037066">
    <property type="entry name" value="Plug_dom_sf"/>
</dbReference>
<evidence type="ECO:0000313" key="17">
    <source>
        <dbReference type="Proteomes" id="UP000000361"/>
    </source>
</evidence>
<evidence type="ECO:0000256" key="10">
    <source>
        <dbReference type="PROSITE-ProRule" id="PRU01360"/>
    </source>
</evidence>
<dbReference type="EnsemblBacteria" id="ABL69702">
    <property type="protein sequence ID" value="ABL69702"/>
    <property type="gene ID" value="Pden_1602"/>
</dbReference>
<dbReference type="GO" id="GO:0015344">
    <property type="term" value="F:siderophore uptake transmembrane transporter activity"/>
    <property type="evidence" value="ECO:0007669"/>
    <property type="project" value="TreeGrafter"/>
</dbReference>